<accession>A0ABS0NR60</accession>
<evidence type="ECO:0000313" key="1">
    <source>
        <dbReference type="EMBL" id="MBH5337671.1"/>
    </source>
</evidence>
<sequence>MGCGTAWIFIGSLSVESCASTTELCALLGLFAALGGLPARVRVRDGDDMDRPSRP</sequence>
<dbReference type="RefSeq" id="WP_197990930.1">
    <property type="nucleotide sequence ID" value="NZ_JACYXC010000001.1"/>
</dbReference>
<dbReference type="EMBL" id="JACYXC010000001">
    <property type="protein sequence ID" value="MBH5337671.1"/>
    <property type="molecule type" value="Genomic_DNA"/>
</dbReference>
<reference evidence="1 2" key="1">
    <citation type="submission" date="2020-09" db="EMBL/GenBank/DDBJ databases">
        <title>Biosynthesis of the nuclear factor of activated T cells inhibitor NFAT-133 and its congeners in Streptomyces pactum.</title>
        <authorList>
            <person name="Zhou W."/>
            <person name="Posri P."/>
            <person name="Abugrain M.E."/>
            <person name="Weisberg A.J."/>
            <person name="Chang J.H."/>
            <person name="Mahmud T."/>
        </authorList>
    </citation>
    <scope>NUCLEOTIDE SEQUENCE [LARGE SCALE GENOMIC DNA]</scope>
    <source>
        <strain evidence="1 2">ATCC 27456</strain>
    </source>
</reference>
<keyword evidence="2" id="KW-1185">Reference proteome</keyword>
<gene>
    <name evidence="1" type="ORF">IHE55_24025</name>
</gene>
<organism evidence="1 2">
    <name type="scientific">Streptomyces pactum</name>
    <dbReference type="NCBI Taxonomy" id="68249"/>
    <lineage>
        <taxon>Bacteria</taxon>
        <taxon>Bacillati</taxon>
        <taxon>Actinomycetota</taxon>
        <taxon>Actinomycetes</taxon>
        <taxon>Kitasatosporales</taxon>
        <taxon>Streptomycetaceae</taxon>
        <taxon>Streptomyces</taxon>
    </lineage>
</organism>
<comment type="caution">
    <text evidence="1">The sequence shown here is derived from an EMBL/GenBank/DDBJ whole genome shotgun (WGS) entry which is preliminary data.</text>
</comment>
<evidence type="ECO:0000313" key="2">
    <source>
        <dbReference type="Proteomes" id="UP000807371"/>
    </source>
</evidence>
<name>A0ABS0NR60_9ACTN</name>
<proteinExistence type="predicted"/>
<protein>
    <submittedName>
        <fullName evidence="1">Uncharacterized protein</fullName>
    </submittedName>
</protein>
<dbReference type="Proteomes" id="UP000807371">
    <property type="component" value="Unassembled WGS sequence"/>
</dbReference>